<keyword evidence="2" id="KW-1185">Reference proteome</keyword>
<evidence type="ECO:0000313" key="2">
    <source>
        <dbReference type="Proteomes" id="UP000001449"/>
    </source>
</evidence>
<dbReference type="InterPro" id="IPR017850">
    <property type="entry name" value="Alkaline_phosphatase_core_sf"/>
</dbReference>
<accession>B8C2X9</accession>
<reference evidence="1 2" key="1">
    <citation type="journal article" date="2004" name="Science">
        <title>The genome of the diatom Thalassiosira pseudonana: ecology, evolution, and metabolism.</title>
        <authorList>
            <person name="Armbrust E.V."/>
            <person name="Berges J.A."/>
            <person name="Bowler C."/>
            <person name="Green B.R."/>
            <person name="Martinez D."/>
            <person name="Putnam N.H."/>
            <person name="Zhou S."/>
            <person name="Allen A.E."/>
            <person name="Apt K.E."/>
            <person name="Bechner M."/>
            <person name="Brzezinski M.A."/>
            <person name="Chaal B.K."/>
            <person name="Chiovitti A."/>
            <person name="Davis A.K."/>
            <person name="Demarest M.S."/>
            <person name="Detter J.C."/>
            <person name="Glavina T."/>
            <person name="Goodstein D."/>
            <person name="Hadi M.Z."/>
            <person name="Hellsten U."/>
            <person name="Hildebrand M."/>
            <person name="Jenkins B.D."/>
            <person name="Jurka J."/>
            <person name="Kapitonov V.V."/>
            <person name="Kroger N."/>
            <person name="Lau W.W."/>
            <person name="Lane T.W."/>
            <person name="Larimer F.W."/>
            <person name="Lippmeier J.C."/>
            <person name="Lucas S."/>
            <person name="Medina M."/>
            <person name="Montsant A."/>
            <person name="Obornik M."/>
            <person name="Parker M.S."/>
            <person name="Palenik B."/>
            <person name="Pazour G.J."/>
            <person name="Richardson P.M."/>
            <person name="Rynearson T.A."/>
            <person name="Saito M.A."/>
            <person name="Schwartz D.C."/>
            <person name="Thamatrakoln K."/>
            <person name="Valentin K."/>
            <person name="Vardi A."/>
            <person name="Wilkerson F.P."/>
            <person name="Rokhsar D.S."/>
        </authorList>
    </citation>
    <scope>NUCLEOTIDE SEQUENCE [LARGE SCALE GENOMIC DNA]</scope>
    <source>
        <strain evidence="1 2">CCMP1335</strain>
    </source>
</reference>
<dbReference type="Pfam" id="PF01663">
    <property type="entry name" value="Phosphodiest"/>
    <property type="match status" value="1"/>
</dbReference>
<sequence length="663" mass="73337">MRAIHLQLIANATPVNDAIFRKDRELDEDVGGVAASECRETFMAMATGGRWRVVRGGVRTSKMMESTTAAASSDVPRLHRLFASGGLVHPYLSSGYFQQLVFQPSTDGDGETTHAMNDNFVDLAAAISVCCGVDSQSTQEDERFGIHQFESQSLKLEQDIPRRRLQLASEIGGTPVDGVYPRKHIILILCDGMGNSVLQHSLDGKTAYHEPSEVQSEVRSSFLMRNNQGARLKAVFPSTTPAALTTLATAAWPGRHGMPGWRLRDKKGCDYPGNDDNAKPPVQLLVLSDHIRDARSGKLAKDVGFDSWDEVFVEVPWARKLTKQQLGRMAHSTETKQQPMPCRKLIYINAYNGDDYQQWSQGGICTSPTSGCVDNNHRHDATDFSSWQMGEQEKDASSHKHSKTLFETAKIEETAYDTLGDPQGGTDAIAFFRHGVNAALNAVAKAEQSGASTFTYLYTAHPDRHMHALGVEHEGVSNVVKGIEREIERLWKVLGDRVGLLSGDYDSDEPTNGEDSIDATVLVTADHGHVTVHPEDMITLPENIIELLEYANVGVHGTGRHGYLHCRSGLQSTLKSRWHSNTVLSEHFLLLTVEEAIECRLFGPECMRLEVRPRLGDFVSISVGRKTLVTPMESDKYNEQCQGAHGSLLPEEMNIPFILLNRY</sequence>
<evidence type="ECO:0000313" key="1">
    <source>
        <dbReference type="EMBL" id="EED92029.1"/>
    </source>
</evidence>
<gene>
    <name evidence="1" type="ORF">THAPSDRAFT_22742</name>
</gene>
<dbReference type="HOGENOM" id="CLU_414221_0_0_1"/>
<dbReference type="Proteomes" id="UP000001449">
    <property type="component" value="Chromosome 5"/>
</dbReference>
<dbReference type="eggNOG" id="ENOG502T6JX">
    <property type="taxonomic scope" value="Eukaryota"/>
</dbReference>
<protein>
    <recommendedName>
        <fullName evidence="3">Alkaline phosphatase</fullName>
    </recommendedName>
</protein>
<dbReference type="SUPFAM" id="SSF53649">
    <property type="entry name" value="Alkaline phosphatase-like"/>
    <property type="match status" value="1"/>
</dbReference>
<dbReference type="RefSeq" id="XP_002290277.1">
    <property type="nucleotide sequence ID" value="XM_002290241.1"/>
</dbReference>
<dbReference type="KEGG" id="tps:THAPSDRAFT_22742"/>
<dbReference type="GeneID" id="7453175"/>
<dbReference type="EMBL" id="CM000642">
    <property type="protein sequence ID" value="EED92029.1"/>
    <property type="molecule type" value="Genomic_DNA"/>
</dbReference>
<reference evidence="1 2" key="2">
    <citation type="journal article" date="2008" name="Nature">
        <title>The Phaeodactylum genome reveals the evolutionary history of diatom genomes.</title>
        <authorList>
            <person name="Bowler C."/>
            <person name="Allen A.E."/>
            <person name="Badger J.H."/>
            <person name="Grimwood J."/>
            <person name="Jabbari K."/>
            <person name="Kuo A."/>
            <person name="Maheswari U."/>
            <person name="Martens C."/>
            <person name="Maumus F."/>
            <person name="Otillar R.P."/>
            <person name="Rayko E."/>
            <person name="Salamov A."/>
            <person name="Vandepoele K."/>
            <person name="Beszteri B."/>
            <person name="Gruber A."/>
            <person name="Heijde M."/>
            <person name="Katinka M."/>
            <person name="Mock T."/>
            <person name="Valentin K."/>
            <person name="Verret F."/>
            <person name="Berges J.A."/>
            <person name="Brownlee C."/>
            <person name="Cadoret J.P."/>
            <person name="Chiovitti A."/>
            <person name="Choi C.J."/>
            <person name="Coesel S."/>
            <person name="De Martino A."/>
            <person name="Detter J.C."/>
            <person name="Durkin C."/>
            <person name="Falciatore A."/>
            <person name="Fournet J."/>
            <person name="Haruta M."/>
            <person name="Huysman M.J."/>
            <person name="Jenkins B.D."/>
            <person name="Jiroutova K."/>
            <person name="Jorgensen R.E."/>
            <person name="Joubert Y."/>
            <person name="Kaplan A."/>
            <person name="Kroger N."/>
            <person name="Kroth P.G."/>
            <person name="La Roche J."/>
            <person name="Lindquist E."/>
            <person name="Lommer M."/>
            <person name="Martin-Jezequel V."/>
            <person name="Lopez P.J."/>
            <person name="Lucas S."/>
            <person name="Mangogna M."/>
            <person name="McGinnis K."/>
            <person name="Medlin L.K."/>
            <person name="Montsant A."/>
            <person name="Oudot-Le Secq M.P."/>
            <person name="Napoli C."/>
            <person name="Obornik M."/>
            <person name="Parker M.S."/>
            <person name="Petit J.L."/>
            <person name="Porcel B.M."/>
            <person name="Poulsen N."/>
            <person name="Robison M."/>
            <person name="Rychlewski L."/>
            <person name="Rynearson T.A."/>
            <person name="Schmutz J."/>
            <person name="Shapiro H."/>
            <person name="Siaut M."/>
            <person name="Stanley M."/>
            <person name="Sussman M.R."/>
            <person name="Taylor A.R."/>
            <person name="Vardi A."/>
            <person name="von Dassow P."/>
            <person name="Vyverman W."/>
            <person name="Willis A."/>
            <person name="Wyrwicz L.S."/>
            <person name="Rokhsar D.S."/>
            <person name="Weissenbach J."/>
            <person name="Armbrust E.V."/>
            <person name="Green B.R."/>
            <person name="Van de Peer Y."/>
            <person name="Grigoriev I.V."/>
        </authorList>
    </citation>
    <scope>NUCLEOTIDE SEQUENCE [LARGE SCALE GENOMIC DNA]</scope>
    <source>
        <strain evidence="1 2">CCMP1335</strain>
    </source>
</reference>
<dbReference type="Gene3D" id="3.40.720.10">
    <property type="entry name" value="Alkaline Phosphatase, subunit A"/>
    <property type="match status" value="2"/>
</dbReference>
<organism evidence="1 2">
    <name type="scientific">Thalassiosira pseudonana</name>
    <name type="common">Marine diatom</name>
    <name type="synonym">Cyclotella nana</name>
    <dbReference type="NCBI Taxonomy" id="35128"/>
    <lineage>
        <taxon>Eukaryota</taxon>
        <taxon>Sar</taxon>
        <taxon>Stramenopiles</taxon>
        <taxon>Ochrophyta</taxon>
        <taxon>Bacillariophyta</taxon>
        <taxon>Coscinodiscophyceae</taxon>
        <taxon>Thalassiosirophycidae</taxon>
        <taxon>Thalassiosirales</taxon>
        <taxon>Thalassiosiraceae</taxon>
        <taxon>Thalassiosira</taxon>
    </lineage>
</organism>
<dbReference type="AlphaFoldDB" id="B8C2X9"/>
<evidence type="ECO:0008006" key="3">
    <source>
        <dbReference type="Google" id="ProtNLM"/>
    </source>
</evidence>
<proteinExistence type="predicted"/>
<dbReference type="OMA" id="YINAYNG"/>
<dbReference type="PaxDb" id="35128-Thaps22742"/>
<name>B8C2X9_THAPS</name>
<dbReference type="InterPro" id="IPR002591">
    <property type="entry name" value="Phosphodiest/P_Trfase"/>
</dbReference>
<dbReference type="InParanoid" id="B8C2X9"/>